<comment type="caution">
    <text evidence="1">The sequence shown here is derived from an EMBL/GenBank/DDBJ whole genome shotgun (WGS) entry which is preliminary data.</text>
</comment>
<protein>
    <recommendedName>
        <fullName evidence="3">DUF1697 domain-containing protein</fullName>
    </recommendedName>
</protein>
<dbReference type="InterPro" id="IPR012545">
    <property type="entry name" value="DUF1697"/>
</dbReference>
<gene>
    <name evidence="1" type="ORF">BU202_06110</name>
</gene>
<dbReference type="Proteomes" id="UP000186890">
    <property type="component" value="Unassembled WGS sequence"/>
</dbReference>
<reference evidence="2" key="1">
    <citation type="submission" date="2016-12" db="EMBL/GenBank/DDBJ databases">
        <authorList>
            <person name="Gulvik C.A."/>
        </authorList>
    </citation>
    <scope>NUCLEOTIDE SEQUENCE [LARGE SCALE GENOMIC DNA]</scope>
    <source>
        <strain evidence="2">NED12-00049-6B</strain>
    </source>
</reference>
<name>A0A1Q8E740_9STRE</name>
<accession>A0A1Q8E740</accession>
<evidence type="ECO:0000313" key="2">
    <source>
        <dbReference type="Proteomes" id="UP000186890"/>
    </source>
</evidence>
<sequence>MNKRIVLLRGVMPTGQNHIPKMSYLVEILEEAGFKEVKTHIQSGNVVLKTEHSDEDVKRIVHDVIVARIGADLAVIVKTPQQLERAAAEQPFAELLDRSRIHLVFTNDFLPQDSLDRLLREDFGAEQLVQGHECLYLYLPRDAKKKRLYTNFLEKRLGSIMTARKLSVVERLMEM</sequence>
<dbReference type="PANTHER" id="PTHR36439:SF1">
    <property type="entry name" value="DUF1697 DOMAIN-CONTAINING PROTEIN"/>
    <property type="match status" value="1"/>
</dbReference>
<keyword evidence="2" id="KW-1185">Reference proteome</keyword>
<dbReference type="RefSeq" id="WP_075104908.1">
    <property type="nucleotide sequence ID" value="NZ_MSJM01000005.1"/>
</dbReference>
<dbReference type="PIRSF" id="PIRSF008502">
    <property type="entry name" value="UCP008502"/>
    <property type="match status" value="1"/>
</dbReference>
<organism evidence="1 2">
    <name type="scientific">Streptococcus cuniculi</name>
    <dbReference type="NCBI Taxonomy" id="1432788"/>
    <lineage>
        <taxon>Bacteria</taxon>
        <taxon>Bacillati</taxon>
        <taxon>Bacillota</taxon>
        <taxon>Bacilli</taxon>
        <taxon>Lactobacillales</taxon>
        <taxon>Streptococcaceae</taxon>
        <taxon>Streptococcus</taxon>
    </lineage>
</organism>
<dbReference type="Gene3D" id="3.30.70.1280">
    <property type="entry name" value="SP0830-like domains"/>
    <property type="match status" value="1"/>
</dbReference>
<proteinExistence type="predicted"/>
<dbReference type="AlphaFoldDB" id="A0A1Q8E740"/>
<dbReference type="OrthoDB" id="9806494at2"/>
<dbReference type="SUPFAM" id="SSF160379">
    <property type="entry name" value="SP0830-like"/>
    <property type="match status" value="1"/>
</dbReference>
<evidence type="ECO:0008006" key="3">
    <source>
        <dbReference type="Google" id="ProtNLM"/>
    </source>
</evidence>
<evidence type="ECO:0000313" key="1">
    <source>
        <dbReference type="EMBL" id="OLF47601.1"/>
    </source>
</evidence>
<dbReference type="Pfam" id="PF08002">
    <property type="entry name" value="DUF1697"/>
    <property type="match status" value="1"/>
</dbReference>
<dbReference type="EMBL" id="MSJM01000005">
    <property type="protein sequence ID" value="OLF47601.1"/>
    <property type="molecule type" value="Genomic_DNA"/>
</dbReference>
<dbReference type="PANTHER" id="PTHR36439">
    <property type="entry name" value="BLL4334 PROTEIN"/>
    <property type="match status" value="1"/>
</dbReference>